<name>A0A1I8M799_MUSDO</name>
<evidence type="ECO:0000313" key="13">
    <source>
        <dbReference type="RefSeq" id="XP_005180075.1"/>
    </source>
</evidence>
<organism evidence="11">
    <name type="scientific">Musca domestica</name>
    <name type="common">House fly</name>
    <dbReference type="NCBI Taxonomy" id="7370"/>
    <lineage>
        <taxon>Eukaryota</taxon>
        <taxon>Metazoa</taxon>
        <taxon>Ecdysozoa</taxon>
        <taxon>Arthropoda</taxon>
        <taxon>Hexapoda</taxon>
        <taxon>Insecta</taxon>
        <taxon>Pterygota</taxon>
        <taxon>Neoptera</taxon>
        <taxon>Endopterygota</taxon>
        <taxon>Diptera</taxon>
        <taxon>Brachycera</taxon>
        <taxon>Muscomorpha</taxon>
        <taxon>Muscoidea</taxon>
        <taxon>Muscidae</taxon>
        <taxon>Musca</taxon>
    </lineage>
</organism>
<sequence length="241" mass="25449">MKCIVLLAACVGILAISTITDAQPQRVRVQKLPYYPPPTQAPRTMRARRSPDCHSRSNGISVKTNSASGTLLNGASNRIGGTVTQSKTYFPNGQFSESSSGSIDWKNSMGVGGSLSRDINKGHSDTFTKSLGVNIFNNDRNSVDAAYSQSRTNLNNGFGFNKESGSVNWSNTGGHGATVAVNRFEGFGKQASVGGHTNLFTSSDGNTRIDAFGSGSKWLSGPMQGDKEMNVGIGGSHSFKG</sequence>
<dbReference type="AlphaFoldDB" id="A0A1I8M799"/>
<dbReference type="GeneID" id="101893190"/>
<dbReference type="GO" id="GO:0042742">
    <property type="term" value="P:defense response to bacterium"/>
    <property type="evidence" value="ECO:0007669"/>
    <property type="project" value="UniProtKB-KW"/>
</dbReference>
<dbReference type="KEGG" id="mde:101893190"/>
<evidence type="ECO:0000256" key="2">
    <source>
        <dbReference type="ARBA" id="ARBA00007550"/>
    </source>
</evidence>
<evidence type="ECO:0000256" key="8">
    <source>
        <dbReference type="SAM" id="MobiDB-lite"/>
    </source>
</evidence>
<accession>A0A1I8M799</accession>
<dbReference type="InterPro" id="IPR005521">
    <property type="entry name" value="Attacin_C"/>
</dbReference>
<evidence type="ECO:0000256" key="9">
    <source>
        <dbReference type="SAM" id="SignalP"/>
    </source>
</evidence>
<reference evidence="11" key="1">
    <citation type="submission" date="2020-05" db="UniProtKB">
        <authorList>
            <consortium name="EnsemblMetazoa"/>
        </authorList>
    </citation>
    <scope>IDENTIFICATION</scope>
    <source>
        <strain evidence="11">Aabys</strain>
    </source>
</reference>
<keyword evidence="12" id="KW-1185">Reference proteome</keyword>
<evidence type="ECO:0000313" key="11">
    <source>
        <dbReference type="EnsemblMetazoa" id="MDOA001986-PA"/>
    </source>
</evidence>
<comment type="similarity">
    <text evidence="2">Belongs to the attacin/sarcotoxin-2 family.</text>
</comment>
<feature type="region of interest" description="Disordered" evidence="8">
    <location>
        <begin position="33"/>
        <end position="73"/>
    </location>
</feature>
<feature type="compositionally biased region" description="Polar residues" evidence="8">
    <location>
        <begin position="56"/>
        <end position="73"/>
    </location>
</feature>
<keyword evidence="5" id="KW-0399">Innate immunity</keyword>
<dbReference type="Proteomes" id="UP001652621">
    <property type="component" value="Unplaced"/>
</dbReference>
<evidence type="ECO:0000259" key="10">
    <source>
        <dbReference type="Pfam" id="PF03769"/>
    </source>
</evidence>
<dbReference type="GO" id="GO:0045087">
    <property type="term" value="P:innate immune response"/>
    <property type="evidence" value="ECO:0007669"/>
    <property type="project" value="UniProtKB-KW"/>
</dbReference>
<protein>
    <submittedName>
        <fullName evidence="13">Sarcotoxin II-1-like</fullName>
    </submittedName>
</protein>
<dbReference type="GO" id="GO:0005576">
    <property type="term" value="C:extracellular region"/>
    <property type="evidence" value="ECO:0007669"/>
    <property type="project" value="UniProtKB-SubCell"/>
</dbReference>
<evidence type="ECO:0000256" key="6">
    <source>
        <dbReference type="ARBA" id="ARBA00022859"/>
    </source>
</evidence>
<keyword evidence="7" id="KW-0044">Antibiotic</keyword>
<feature type="signal peptide" evidence="9">
    <location>
        <begin position="1"/>
        <end position="22"/>
    </location>
</feature>
<evidence type="ECO:0000313" key="12">
    <source>
        <dbReference type="Proteomes" id="UP001652621"/>
    </source>
</evidence>
<feature type="chain" id="PRO_5044559959" evidence="9">
    <location>
        <begin position="23"/>
        <end position="241"/>
    </location>
</feature>
<feature type="region of interest" description="Disordered" evidence="8">
    <location>
        <begin position="220"/>
        <end position="241"/>
    </location>
</feature>
<evidence type="ECO:0000256" key="4">
    <source>
        <dbReference type="ARBA" id="ARBA00022529"/>
    </source>
</evidence>
<feature type="domain" description="Attacin C-terminal" evidence="10">
    <location>
        <begin position="122"/>
        <end position="239"/>
    </location>
</feature>
<gene>
    <name evidence="11" type="primary">101893190</name>
    <name evidence="13" type="synonym">LOC101893190</name>
</gene>
<dbReference type="OrthoDB" id="7441167at2759"/>
<keyword evidence="9" id="KW-0732">Signal</keyword>
<proteinExistence type="inferred from homology"/>
<evidence type="ECO:0000256" key="7">
    <source>
        <dbReference type="ARBA" id="ARBA00023022"/>
    </source>
</evidence>
<reference evidence="13" key="2">
    <citation type="submission" date="2025-04" db="UniProtKB">
        <authorList>
            <consortium name="RefSeq"/>
        </authorList>
    </citation>
    <scope>IDENTIFICATION</scope>
    <source>
        <strain evidence="13">Aabys</strain>
    </source>
</reference>
<comment type="subcellular location">
    <subcellularLocation>
        <location evidence="1">Secreted</location>
    </subcellularLocation>
</comment>
<keyword evidence="4" id="KW-0929">Antimicrobial</keyword>
<dbReference type="RefSeq" id="XP_005180075.1">
    <property type="nucleotide sequence ID" value="XM_005180018.3"/>
</dbReference>
<evidence type="ECO:0000256" key="5">
    <source>
        <dbReference type="ARBA" id="ARBA00022588"/>
    </source>
</evidence>
<dbReference type="VEuPathDB" id="VectorBase:MDOMA2_013944"/>
<dbReference type="Pfam" id="PF03769">
    <property type="entry name" value="Attacin_C"/>
    <property type="match status" value="1"/>
</dbReference>
<dbReference type="EnsemblMetazoa" id="MDOA001986-RA">
    <property type="protein sequence ID" value="MDOA001986-PA"/>
    <property type="gene ID" value="MDOA001986"/>
</dbReference>
<keyword evidence="3" id="KW-0964">Secreted</keyword>
<keyword evidence="6" id="KW-0391">Immunity</keyword>
<dbReference type="VEuPathDB" id="VectorBase:MDOA001986"/>
<evidence type="ECO:0000256" key="3">
    <source>
        <dbReference type="ARBA" id="ARBA00022525"/>
    </source>
</evidence>
<dbReference type="eggNOG" id="ENOG502SZ31">
    <property type="taxonomic scope" value="Eukaryota"/>
</dbReference>
<evidence type="ECO:0000256" key="1">
    <source>
        <dbReference type="ARBA" id="ARBA00004613"/>
    </source>
</evidence>